<dbReference type="InterPro" id="IPR003323">
    <property type="entry name" value="OTU_dom"/>
</dbReference>
<dbReference type="AlphaFoldDB" id="A0AAU9UYD4"/>
<evidence type="ECO:0000313" key="4">
    <source>
        <dbReference type="EMBL" id="CAH2104491.1"/>
    </source>
</evidence>
<feature type="region of interest" description="Disordered" evidence="2">
    <location>
        <begin position="59"/>
        <end position="105"/>
    </location>
</feature>
<name>A0AAU9UYD4_EUPED</name>
<dbReference type="GO" id="GO:0004843">
    <property type="term" value="F:cysteine-type deubiquitinase activity"/>
    <property type="evidence" value="ECO:0007669"/>
    <property type="project" value="TreeGrafter"/>
</dbReference>
<dbReference type="EMBL" id="CAKOGL010000027">
    <property type="protein sequence ID" value="CAH2104491.1"/>
    <property type="molecule type" value="Genomic_DNA"/>
</dbReference>
<dbReference type="Proteomes" id="UP001153954">
    <property type="component" value="Unassembled WGS sequence"/>
</dbReference>
<dbReference type="InterPro" id="IPR038765">
    <property type="entry name" value="Papain-like_cys_pep_sf"/>
</dbReference>
<dbReference type="InterPro" id="IPR049772">
    <property type="entry name" value="OTU_OTUD6"/>
</dbReference>
<dbReference type="CDD" id="cd22761">
    <property type="entry name" value="OTU_OTUD6"/>
    <property type="match status" value="1"/>
</dbReference>
<dbReference type="InterPro" id="IPR050704">
    <property type="entry name" value="Peptidase_C85-like"/>
</dbReference>
<feature type="domain" description="OTU" evidence="3">
    <location>
        <begin position="137"/>
        <end position="276"/>
    </location>
</feature>
<accession>A0AAU9UYD4</accession>
<keyword evidence="1" id="KW-0378">Hydrolase</keyword>
<proteinExistence type="predicted"/>
<sequence length="284" mass="32903">MTDNNEDDETILLEQKHKKEKKELQAQIQALKKAAKNDKTKKKEINAEIAKLESDLEERHKKEIESKPDVAMPEEAQGINKENTKTKISKAQKRRDKKIQQEKDREKEIKIQEINNINGPRNTENQAISKRLKDRNLKIYSIPSDGDCLYKAVAHQLEIKYNKKINVDDLRNNVSIYILEHKEEFMPFLSNTDTYEMLTDTEFEEYCNKIKSTKTWGGQLEIRAISNCLSCPITVIQATGPEAIEQGTEFPGPPLIISYHRHMYSLGEHYNSTQILNEDDKSKV</sequence>
<dbReference type="Pfam" id="PF02338">
    <property type="entry name" value="OTU"/>
    <property type="match status" value="1"/>
</dbReference>
<comment type="caution">
    <text evidence="4">The sequence shown here is derived from an EMBL/GenBank/DDBJ whole genome shotgun (WGS) entry which is preliminary data.</text>
</comment>
<dbReference type="GO" id="GO:0016579">
    <property type="term" value="P:protein deubiquitination"/>
    <property type="evidence" value="ECO:0007669"/>
    <property type="project" value="TreeGrafter"/>
</dbReference>
<reference evidence="4" key="1">
    <citation type="submission" date="2022-03" db="EMBL/GenBank/DDBJ databases">
        <authorList>
            <person name="Tunstrom K."/>
        </authorList>
    </citation>
    <scope>NUCLEOTIDE SEQUENCE</scope>
</reference>
<dbReference type="SUPFAM" id="SSF54001">
    <property type="entry name" value="Cysteine proteinases"/>
    <property type="match status" value="1"/>
</dbReference>
<evidence type="ECO:0000259" key="3">
    <source>
        <dbReference type="PROSITE" id="PS50802"/>
    </source>
</evidence>
<evidence type="ECO:0000256" key="1">
    <source>
        <dbReference type="ARBA" id="ARBA00022801"/>
    </source>
</evidence>
<gene>
    <name evidence="4" type="ORF">EEDITHA_LOCUS18859</name>
</gene>
<organism evidence="4 5">
    <name type="scientific">Euphydryas editha</name>
    <name type="common">Edith's checkerspot</name>
    <dbReference type="NCBI Taxonomy" id="104508"/>
    <lineage>
        <taxon>Eukaryota</taxon>
        <taxon>Metazoa</taxon>
        <taxon>Ecdysozoa</taxon>
        <taxon>Arthropoda</taxon>
        <taxon>Hexapoda</taxon>
        <taxon>Insecta</taxon>
        <taxon>Pterygota</taxon>
        <taxon>Neoptera</taxon>
        <taxon>Endopterygota</taxon>
        <taxon>Lepidoptera</taxon>
        <taxon>Glossata</taxon>
        <taxon>Ditrysia</taxon>
        <taxon>Papilionoidea</taxon>
        <taxon>Nymphalidae</taxon>
        <taxon>Nymphalinae</taxon>
        <taxon>Euphydryas</taxon>
    </lineage>
</organism>
<evidence type="ECO:0000313" key="5">
    <source>
        <dbReference type="Proteomes" id="UP001153954"/>
    </source>
</evidence>
<evidence type="ECO:0000256" key="2">
    <source>
        <dbReference type="SAM" id="MobiDB-lite"/>
    </source>
</evidence>
<dbReference type="PANTHER" id="PTHR12419">
    <property type="entry name" value="OTU DOMAIN CONTAINING PROTEIN"/>
    <property type="match status" value="1"/>
</dbReference>
<protein>
    <recommendedName>
        <fullName evidence="3">OTU domain-containing protein</fullName>
    </recommendedName>
</protein>
<dbReference type="PROSITE" id="PS50802">
    <property type="entry name" value="OTU"/>
    <property type="match status" value="1"/>
</dbReference>
<feature type="compositionally biased region" description="Basic and acidic residues" evidence="2">
    <location>
        <begin position="59"/>
        <end position="68"/>
    </location>
</feature>
<dbReference type="Gene3D" id="3.90.70.80">
    <property type="match status" value="1"/>
</dbReference>
<feature type="compositionally biased region" description="Basic residues" evidence="2">
    <location>
        <begin position="87"/>
        <end position="97"/>
    </location>
</feature>
<keyword evidence="5" id="KW-1185">Reference proteome</keyword>
<dbReference type="PANTHER" id="PTHR12419:SF10">
    <property type="entry name" value="DEUBIQUITINASE OTUD6B"/>
    <property type="match status" value="1"/>
</dbReference>